<evidence type="ECO:0000256" key="1">
    <source>
        <dbReference type="SAM" id="MobiDB-lite"/>
    </source>
</evidence>
<organism evidence="3 4">
    <name type="scientific">Pseudomonas phage PaBG</name>
    <dbReference type="NCBI Taxonomy" id="1335230"/>
    <lineage>
        <taxon>Viruses</taxon>
        <taxon>Duplodnaviria</taxon>
        <taxon>Heunggongvirae</taxon>
        <taxon>Uroviricota</taxon>
        <taxon>Caudoviricetes</taxon>
        <taxon>Baikalvirus</taxon>
        <taxon>Baikalvirus PaBG</taxon>
    </lineage>
</organism>
<feature type="transmembrane region" description="Helical" evidence="2">
    <location>
        <begin position="217"/>
        <end position="240"/>
    </location>
</feature>
<accession>S5VMG2</accession>
<feature type="compositionally biased region" description="Basic and acidic residues" evidence="1">
    <location>
        <begin position="42"/>
        <end position="55"/>
    </location>
</feature>
<feature type="compositionally biased region" description="Basic and acidic residues" evidence="1">
    <location>
        <begin position="170"/>
        <end position="184"/>
    </location>
</feature>
<gene>
    <name evidence="3" type="ORF">PaBG_00215</name>
</gene>
<evidence type="ECO:0000313" key="4">
    <source>
        <dbReference type="Proteomes" id="UP000015545"/>
    </source>
</evidence>
<protein>
    <submittedName>
        <fullName evidence="3">Uncharacterized protein</fullName>
    </submittedName>
</protein>
<feature type="compositionally biased region" description="Acidic residues" evidence="1">
    <location>
        <begin position="152"/>
        <end position="164"/>
    </location>
</feature>
<evidence type="ECO:0000256" key="2">
    <source>
        <dbReference type="SAM" id="Phobius"/>
    </source>
</evidence>
<keyword evidence="4" id="KW-1185">Reference proteome</keyword>
<dbReference type="EMBL" id="KF147891">
    <property type="protein sequence ID" value="AGS82099.1"/>
    <property type="molecule type" value="Genomic_DNA"/>
</dbReference>
<evidence type="ECO:0000313" key="3">
    <source>
        <dbReference type="EMBL" id="AGS82099.1"/>
    </source>
</evidence>
<dbReference type="Proteomes" id="UP000015545">
    <property type="component" value="Segment"/>
</dbReference>
<keyword evidence="2" id="KW-0812">Transmembrane</keyword>
<name>S5VMG2_9CAUD</name>
<feature type="compositionally biased region" description="Basic residues" evidence="1">
    <location>
        <begin position="29"/>
        <end position="41"/>
    </location>
</feature>
<sequence>MQPRRRLSRNEYEGLTKKHKAKYDEQFPKSRHRTKHKASKRAKGDYKHDARETKRQAGARRKANQVEVDKQRNVIVDDGAGVINRESVKALGQIKSTHLHQAAANIDNNRDEAHDVIDMQLKDKPNLKDRGLEALREMMEGDGLLEGKHDAEDDDERQAVDDEGNPLFGEDNKALTEKDKKAQDAESDEEEEEPKPKKKKKNDRSHRDSKKFRDGKAVLGMIVKGALVVGAVGLIAVAAGPLSMVIARGMLDLYGDIRSLSSSAADELAKSKDERNYDTIDELITQTVSYLRNMDMDDLHDQSKEMFAALAAQDVDVYQVAFDAILPLVHERPRGRVGKNFFGGTYANMQTLADAIGKALDQKGVLKEHEYHKSDIDECHLFYCTDAKRTLVALGMNETIGIYHVALLNW</sequence>
<reference evidence="3 4" key="1">
    <citation type="journal article" date="2014" name="Genome Announc.">
        <title>Complete Genome Sequence of the Novel Giant Pseudomonas Phage PaBG.</title>
        <authorList>
            <person name="Sykilinda N.N."/>
            <person name="Bondar A.A."/>
            <person name="Gorshkova A.S."/>
            <person name="Kurochkina L.P."/>
            <person name="Kulikov E.E."/>
            <person name="Shneider M.M."/>
            <person name="Kadykov V.A."/>
            <person name="Solovjeva N.V."/>
            <person name="Kabilov M.R."/>
            <person name="Mesyanzhinov V.V."/>
            <person name="Vlassov V.V."/>
            <person name="Drukker V.V."/>
            <person name="Miroshnikov K.A."/>
        </authorList>
    </citation>
    <scope>NUCLEOTIDE SEQUENCE [LARGE SCALE GENOMIC DNA]</scope>
</reference>
<feature type="compositionally biased region" description="Basic residues" evidence="1">
    <location>
        <begin position="196"/>
        <end position="210"/>
    </location>
</feature>
<proteinExistence type="predicted"/>
<keyword evidence="2" id="KW-0472">Membrane</keyword>
<feature type="region of interest" description="Disordered" evidence="1">
    <location>
        <begin position="145"/>
        <end position="211"/>
    </location>
</feature>
<keyword evidence="2" id="KW-1133">Transmembrane helix</keyword>
<dbReference type="KEGG" id="vg:16574901"/>
<feature type="compositionally biased region" description="Basic and acidic residues" evidence="1">
    <location>
        <begin position="8"/>
        <end position="28"/>
    </location>
</feature>
<feature type="region of interest" description="Disordered" evidence="1">
    <location>
        <begin position="1"/>
        <end position="66"/>
    </location>
</feature>